<comment type="caution">
    <text evidence="3">The sequence shown here is derived from an EMBL/GenBank/DDBJ whole genome shotgun (WGS) entry which is preliminary data.</text>
</comment>
<feature type="coiled-coil region" evidence="1">
    <location>
        <begin position="37"/>
        <end position="64"/>
    </location>
</feature>
<organism evidence="3 4">
    <name type="scientific">Eucalyptus globulus</name>
    <name type="common">Tasmanian blue gum</name>
    <dbReference type="NCBI Taxonomy" id="34317"/>
    <lineage>
        <taxon>Eukaryota</taxon>
        <taxon>Viridiplantae</taxon>
        <taxon>Streptophyta</taxon>
        <taxon>Embryophyta</taxon>
        <taxon>Tracheophyta</taxon>
        <taxon>Spermatophyta</taxon>
        <taxon>Magnoliopsida</taxon>
        <taxon>eudicotyledons</taxon>
        <taxon>Gunneridae</taxon>
        <taxon>Pentapetalae</taxon>
        <taxon>rosids</taxon>
        <taxon>malvids</taxon>
        <taxon>Myrtales</taxon>
        <taxon>Myrtaceae</taxon>
        <taxon>Myrtoideae</taxon>
        <taxon>Eucalypteae</taxon>
        <taxon>Eucalyptus</taxon>
    </lineage>
</organism>
<dbReference type="EMBL" id="JBJKBG010000002">
    <property type="protein sequence ID" value="KAL3750098.1"/>
    <property type="molecule type" value="Genomic_DNA"/>
</dbReference>
<feature type="transmembrane region" description="Helical" evidence="2">
    <location>
        <begin position="6"/>
        <end position="27"/>
    </location>
</feature>
<keyword evidence="1" id="KW-0175">Coiled coil</keyword>
<gene>
    <name evidence="3" type="ORF">ACJRO7_011130</name>
</gene>
<keyword evidence="2" id="KW-0812">Transmembrane</keyword>
<name>A0ABD3LHK0_EUCGL</name>
<keyword evidence="2" id="KW-1133">Transmembrane helix</keyword>
<keyword evidence="2" id="KW-0472">Membrane</keyword>
<evidence type="ECO:0000313" key="3">
    <source>
        <dbReference type="EMBL" id="KAL3750098.1"/>
    </source>
</evidence>
<evidence type="ECO:0000256" key="1">
    <source>
        <dbReference type="SAM" id="Coils"/>
    </source>
</evidence>
<evidence type="ECO:0000256" key="2">
    <source>
        <dbReference type="SAM" id="Phobius"/>
    </source>
</evidence>
<dbReference type="AlphaFoldDB" id="A0ABD3LHK0"/>
<evidence type="ECO:0000313" key="4">
    <source>
        <dbReference type="Proteomes" id="UP001634007"/>
    </source>
</evidence>
<proteinExistence type="predicted"/>
<dbReference type="Proteomes" id="UP001634007">
    <property type="component" value="Unassembled WGS sequence"/>
</dbReference>
<protein>
    <submittedName>
        <fullName evidence="3">Uncharacterized protein</fullName>
    </submittedName>
</protein>
<sequence>MDYGRAISTLIGFSASFILCVPSIKWWQKRCRTVEKLQVVSEVLERAEQRVVRSQERHDRLLGQVCTFYLANKELEEALGSARRAMDEAMDFASGLRKMQMKLIRSFPDDVDLLVVLERRGTLTSAQEGR</sequence>
<keyword evidence="4" id="KW-1185">Reference proteome</keyword>
<reference evidence="3 4" key="1">
    <citation type="submission" date="2024-11" db="EMBL/GenBank/DDBJ databases">
        <title>Chromosome-level genome assembly of Eucalyptus globulus Labill. provides insights into its genome evolution.</title>
        <authorList>
            <person name="Li X."/>
        </authorList>
    </citation>
    <scope>NUCLEOTIDE SEQUENCE [LARGE SCALE GENOMIC DNA]</scope>
    <source>
        <strain evidence="3">CL2024</strain>
        <tissue evidence="3">Fresh tender leaves</tissue>
    </source>
</reference>
<accession>A0ABD3LHK0</accession>